<dbReference type="GO" id="GO:0004819">
    <property type="term" value="F:glutamine-tRNA ligase activity"/>
    <property type="evidence" value="ECO:0007669"/>
    <property type="project" value="UniProtKB-EC"/>
</dbReference>
<dbReference type="Pfam" id="PF20974">
    <property type="entry name" value="tRNA-synt_1c_C2"/>
    <property type="match status" value="1"/>
</dbReference>
<evidence type="ECO:0000256" key="7">
    <source>
        <dbReference type="ARBA" id="ARBA00023146"/>
    </source>
</evidence>
<dbReference type="Gene3D" id="2.40.240.10">
    <property type="entry name" value="Ribosomal Protein L25, Chain P"/>
    <property type="match status" value="2"/>
</dbReference>
<protein>
    <recommendedName>
        <fullName evidence="2">glutamine--tRNA ligase</fullName>
        <ecNumber evidence="2">6.1.1.18</ecNumber>
    </recommendedName>
</protein>
<evidence type="ECO:0000256" key="6">
    <source>
        <dbReference type="ARBA" id="ARBA00022917"/>
    </source>
</evidence>
<keyword evidence="4 9" id="KW-0547">Nucleotide-binding</keyword>
<evidence type="ECO:0000313" key="14">
    <source>
        <dbReference type="EMBL" id="KAK4130688.1"/>
    </source>
</evidence>
<evidence type="ECO:0000259" key="11">
    <source>
        <dbReference type="Pfam" id="PF00749"/>
    </source>
</evidence>
<keyword evidence="5 9" id="KW-0067">ATP-binding</keyword>
<feature type="region of interest" description="Disordered" evidence="10">
    <location>
        <begin position="1"/>
        <end position="32"/>
    </location>
</feature>
<gene>
    <name evidence="14" type="ORF">BT67DRAFT_390478</name>
</gene>
<reference evidence="14" key="1">
    <citation type="journal article" date="2023" name="Mol. Phylogenet. Evol.">
        <title>Genome-scale phylogeny and comparative genomics of the fungal order Sordariales.</title>
        <authorList>
            <person name="Hensen N."/>
            <person name="Bonometti L."/>
            <person name="Westerberg I."/>
            <person name="Brannstrom I.O."/>
            <person name="Guillou S."/>
            <person name="Cros-Aarteil S."/>
            <person name="Calhoun S."/>
            <person name="Haridas S."/>
            <person name="Kuo A."/>
            <person name="Mondo S."/>
            <person name="Pangilinan J."/>
            <person name="Riley R."/>
            <person name="LaButti K."/>
            <person name="Andreopoulos B."/>
            <person name="Lipzen A."/>
            <person name="Chen C."/>
            <person name="Yan M."/>
            <person name="Daum C."/>
            <person name="Ng V."/>
            <person name="Clum A."/>
            <person name="Steindorff A."/>
            <person name="Ohm R.A."/>
            <person name="Martin F."/>
            <person name="Silar P."/>
            <person name="Natvig D.O."/>
            <person name="Lalanne C."/>
            <person name="Gautier V."/>
            <person name="Ament-Velasquez S.L."/>
            <person name="Kruys A."/>
            <person name="Hutchinson M.I."/>
            <person name="Powell A.J."/>
            <person name="Barry K."/>
            <person name="Miller A.N."/>
            <person name="Grigoriev I.V."/>
            <person name="Debuchy R."/>
            <person name="Gladieux P."/>
            <person name="Hiltunen Thoren M."/>
            <person name="Johannesson H."/>
        </authorList>
    </citation>
    <scope>NUCLEOTIDE SEQUENCE</scope>
    <source>
        <strain evidence="14">CBS 123565</strain>
    </source>
</reference>
<dbReference type="EC" id="6.1.1.18" evidence="2"/>
<dbReference type="NCBIfam" id="TIGR00440">
    <property type="entry name" value="glnS"/>
    <property type="match status" value="1"/>
</dbReference>
<dbReference type="FunFam" id="3.40.50.620:FF:000183">
    <property type="entry name" value="Glutaminyl-tRNA synthetase"/>
    <property type="match status" value="1"/>
</dbReference>
<dbReference type="GO" id="GO:0005524">
    <property type="term" value="F:ATP binding"/>
    <property type="evidence" value="ECO:0007669"/>
    <property type="project" value="UniProtKB-KW"/>
</dbReference>
<dbReference type="InterPro" id="IPR050132">
    <property type="entry name" value="Gln/Glu-tRNA_Ligase"/>
</dbReference>
<evidence type="ECO:0000256" key="9">
    <source>
        <dbReference type="RuleBase" id="RU363037"/>
    </source>
</evidence>
<keyword evidence="3 9" id="KW-0436">Ligase</keyword>
<evidence type="ECO:0000256" key="10">
    <source>
        <dbReference type="SAM" id="MobiDB-lite"/>
    </source>
</evidence>
<comment type="similarity">
    <text evidence="1 9">Belongs to the class-I aminoacyl-tRNA synthetase family.</text>
</comment>
<evidence type="ECO:0000256" key="8">
    <source>
        <dbReference type="ARBA" id="ARBA00048270"/>
    </source>
</evidence>
<evidence type="ECO:0000313" key="15">
    <source>
        <dbReference type="Proteomes" id="UP001304895"/>
    </source>
</evidence>
<dbReference type="PROSITE" id="PS00178">
    <property type="entry name" value="AA_TRNA_LIGASE_I"/>
    <property type="match status" value="1"/>
</dbReference>
<dbReference type="Pfam" id="PF03950">
    <property type="entry name" value="tRNA-synt_1c_C"/>
    <property type="match status" value="1"/>
</dbReference>
<dbReference type="GO" id="GO:0006425">
    <property type="term" value="P:glutaminyl-tRNA aminoacylation"/>
    <property type="evidence" value="ECO:0007669"/>
    <property type="project" value="InterPro"/>
</dbReference>
<dbReference type="InterPro" id="IPR004514">
    <property type="entry name" value="Gln-tRNA-synth"/>
</dbReference>
<name>A0AAN6ZAJ6_9PEZI</name>
<evidence type="ECO:0000256" key="2">
    <source>
        <dbReference type="ARBA" id="ARBA00012836"/>
    </source>
</evidence>
<dbReference type="InterPro" id="IPR020058">
    <property type="entry name" value="Glu/Gln-tRNA-synth_Ib_cat-dom"/>
</dbReference>
<keyword evidence="7 9" id="KW-0030">Aminoacyl-tRNA synthetase</keyword>
<dbReference type="InterPro" id="IPR011035">
    <property type="entry name" value="Ribosomal_bL25/Gln-tRNA_synth"/>
</dbReference>
<comment type="caution">
    <text evidence="14">The sequence shown here is derived from an EMBL/GenBank/DDBJ whole genome shotgun (WGS) entry which is preliminary data.</text>
</comment>
<evidence type="ECO:0000259" key="13">
    <source>
        <dbReference type="Pfam" id="PF20974"/>
    </source>
</evidence>
<dbReference type="AlphaFoldDB" id="A0AAN6ZAJ6"/>
<feature type="domain" description="tRNA synthetases class I (E and Q) anti-codon binding" evidence="13">
    <location>
        <begin position="531"/>
        <end position="590"/>
    </location>
</feature>
<keyword evidence="15" id="KW-1185">Reference proteome</keyword>
<evidence type="ECO:0000259" key="12">
    <source>
        <dbReference type="Pfam" id="PF03950"/>
    </source>
</evidence>
<dbReference type="Pfam" id="PF00749">
    <property type="entry name" value="tRNA-synt_1c"/>
    <property type="match status" value="1"/>
</dbReference>
<dbReference type="FunFam" id="2.40.240.10:FF:000015">
    <property type="entry name" value="Glutaminyl-tRNA synthetase"/>
    <property type="match status" value="1"/>
</dbReference>
<feature type="domain" description="Glutamyl/glutaminyl-tRNA synthetase class Ib anti-codon binding" evidence="12">
    <location>
        <begin position="421"/>
        <end position="521"/>
    </location>
</feature>
<keyword evidence="6 9" id="KW-0648">Protein biosynthesis</keyword>
<comment type="catalytic activity">
    <reaction evidence="8">
        <text>tRNA(Gln) + L-glutamine + ATP = L-glutaminyl-tRNA(Gln) + AMP + diphosphate</text>
        <dbReference type="Rhea" id="RHEA:20121"/>
        <dbReference type="Rhea" id="RHEA-COMP:9662"/>
        <dbReference type="Rhea" id="RHEA-COMP:9681"/>
        <dbReference type="ChEBI" id="CHEBI:30616"/>
        <dbReference type="ChEBI" id="CHEBI:33019"/>
        <dbReference type="ChEBI" id="CHEBI:58359"/>
        <dbReference type="ChEBI" id="CHEBI:78442"/>
        <dbReference type="ChEBI" id="CHEBI:78521"/>
        <dbReference type="ChEBI" id="CHEBI:456215"/>
        <dbReference type="EC" id="6.1.1.18"/>
    </reaction>
</comment>
<dbReference type="SUPFAM" id="SSF50715">
    <property type="entry name" value="Ribosomal protein L25-like"/>
    <property type="match status" value="1"/>
</dbReference>
<feature type="domain" description="Glutamyl/glutaminyl-tRNA synthetase class Ib catalytic" evidence="11">
    <location>
        <begin position="108"/>
        <end position="416"/>
    </location>
</feature>
<dbReference type="InterPro" id="IPR020059">
    <property type="entry name" value="Glu/Gln-tRNA-synth_Ib_codon-bd"/>
</dbReference>
<reference evidence="14" key="2">
    <citation type="submission" date="2023-05" db="EMBL/GenBank/DDBJ databases">
        <authorList>
            <consortium name="Lawrence Berkeley National Laboratory"/>
            <person name="Steindorff A."/>
            <person name="Hensen N."/>
            <person name="Bonometti L."/>
            <person name="Westerberg I."/>
            <person name="Brannstrom I.O."/>
            <person name="Guillou S."/>
            <person name="Cros-Aarteil S."/>
            <person name="Calhoun S."/>
            <person name="Haridas S."/>
            <person name="Kuo A."/>
            <person name="Mondo S."/>
            <person name="Pangilinan J."/>
            <person name="Riley R."/>
            <person name="Labutti K."/>
            <person name="Andreopoulos B."/>
            <person name="Lipzen A."/>
            <person name="Chen C."/>
            <person name="Yanf M."/>
            <person name="Daum C."/>
            <person name="Ng V."/>
            <person name="Clum A."/>
            <person name="Ohm R."/>
            <person name="Martin F."/>
            <person name="Silar P."/>
            <person name="Natvig D."/>
            <person name="Lalanne C."/>
            <person name="Gautier V."/>
            <person name="Ament-Velasquez S.L."/>
            <person name="Kruys A."/>
            <person name="Hutchinson M.I."/>
            <person name="Powell A.J."/>
            <person name="Barry K."/>
            <person name="Miller A.N."/>
            <person name="Grigoriev I.V."/>
            <person name="Debuchy R."/>
            <person name="Gladieux P."/>
            <person name="Thoren M.H."/>
            <person name="Johannesson H."/>
        </authorList>
    </citation>
    <scope>NUCLEOTIDE SEQUENCE</scope>
    <source>
        <strain evidence="14">CBS 123565</strain>
    </source>
</reference>
<dbReference type="Proteomes" id="UP001304895">
    <property type="component" value="Unassembled WGS sequence"/>
</dbReference>
<feature type="compositionally biased region" description="Low complexity" evidence="10">
    <location>
        <begin position="59"/>
        <end position="76"/>
    </location>
</feature>
<accession>A0AAN6ZAJ6</accession>
<dbReference type="Gene3D" id="3.40.50.620">
    <property type="entry name" value="HUPs"/>
    <property type="match status" value="1"/>
</dbReference>
<dbReference type="SUPFAM" id="SSF52374">
    <property type="entry name" value="Nucleotidylyl transferase"/>
    <property type="match status" value="1"/>
</dbReference>
<evidence type="ECO:0000256" key="5">
    <source>
        <dbReference type="ARBA" id="ARBA00022840"/>
    </source>
</evidence>
<dbReference type="InterPro" id="IPR049437">
    <property type="entry name" value="tRNA-synt_1c_C2"/>
</dbReference>
<dbReference type="FunFam" id="2.40.240.10:FF:000007">
    <property type="entry name" value="Glutamine--tRNA ligase"/>
    <property type="match status" value="1"/>
</dbReference>
<proteinExistence type="inferred from homology"/>
<evidence type="ECO:0000256" key="1">
    <source>
        <dbReference type="ARBA" id="ARBA00005594"/>
    </source>
</evidence>
<evidence type="ECO:0000256" key="4">
    <source>
        <dbReference type="ARBA" id="ARBA00022741"/>
    </source>
</evidence>
<dbReference type="InterPro" id="IPR020056">
    <property type="entry name" value="Rbsml_bL25/Gln-tRNA_synth_N"/>
</dbReference>
<feature type="region of interest" description="Disordered" evidence="10">
    <location>
        <begin position="46"/>
        <end position="86"/>
    </location>
</feature>
<dbReference type="PRINTS" id="PR00987">
    <property type="entry name" value="TRNASYNTHGLU"/>
</dbReference>
<dbReference type="PANTHER" id="PTHR43097:SF4">
    <property type="entry name" value="GLUTAMINE--TRNA LIGASE"/>
    <property type="match status" value="1"/>
</dbReference>
<evidence type="ECO:0000256" key="3">
    <source>
        <dbReference type="ARBA" id="ARBA00022598"/>
    </source>
</evidence>
<dbReference type="GO" id="GO:0005829">
    <property type="term" value="C:cytosol"/>
    <property type="evidence" value="ECO:0007669"/>
    <property type="project" value="TreeGrafter"/>
</dbReference>
<feature type="compositionally biased region" description="Low complexity" evidence="10">
    <location>
        <begin position="1"/>
        <end position="10"/>
    </location>
</feature>
<dbReference type="PANTHER" id="PTHR43097">
    <property type="entry name" value="GLUTAMINE-TRNA LIGASE"/>
    <property type="match status" value="1"/>
</dbReference>
<dbReference type="InterPro" id="IPR001412">
    <property type="entry name" value="aa-tRNA-synth_I_CS"/>
</dbReference>
<sequence>MADAVADAAAKLQLNEAPADNGAKLQLDEETGEWVSKGELKKRLAKRAKKAIKEKNKDTTAAAPKAARAGGAPKTPNQKAEEAPLDPDAMFKQGFLNDVYNERPEKCVFTRFPPEPNGFLHIGHAKAIAVNFGFARYHGGKCYLRFDDTNPEAEEEIYFTSIEEMVRWLGFEPYKITYSSDNFDKLYALAEKLITLGKAYVCHCGDDDLKLQRGGEKGTSPRFRCEHAEQTADENLAKFRDMRDGKYKPREAFLRMKQDITDGNPQMWDLAAYRVLDKPHHRTGDAWKIYPTYDFTHSLCDSFEGITHSLCTVEFVLSRVSYEWLNNQLVDFKPMQREYGRLSIAGTVLSKRKLKEWVEKKVVRGWDDPRLYTLIAIRRRGVPPGAILEFVNELGVTTTNSMIQIARFEQTIRRYLERTVPRLMLVLDPVRVVIEDADEFDGTELTIPFSSKNAAMGDHKIKFSKTIYIDRSDFREVDSKDYFRLAPGKTVGLLQAPFPIRATSFTTDAATGKVTEIRAVFDRETKKPKTFIQWVGAEGSGARACEVRVYNPLFKSDNPYAVEGGYLNDLNPDSEVVYPDARIEAGFDEVRARAPWPEAAGEDKLGKGGPESVRFQAMRVAYFAVDSDSTDDKIVLNRIVSLKEDKEKS</sequence>
<dbReference type="InterPro" id="IPR014729">
    <property type="entry name" value="Rossmann-like_a/b/a_fold"/>
</dbReference>
<dbReference type="EMBL" id="MU853433">
    <property type="protein sequence ID" value="KAK4130688.1"/>
    <property type="molecule type" value="Genomic_DNA"/>
</dbReference>
<organism evidence="14 15">
    <name type="scientific">Trichocladium antarcticum</name>
    <dbReference type="NCBI Taxonomy" id="1450529"/>
    <lineage>
        <taxon>Eukaryota</taxon>
        <taxon>Fungi</taxon>
        <taxon>Dikarya</taxon>
        <taxon>Ascomycota</taxon>
        <taxon>Pezizomycotina</taxon>
        <taxon>Sordariomycetes</taxon>
        <taxon>Sordariomycetidae</taxon>
        <taxon>Sordariales</taxon>
        <taxon>Chaetomiaceae</taxon>
        <taxon>Trichocladium</taxon>
    </lineage>
</organism>
<dbReference type="InterPro" id="IPR000924">
    <property type="entry name" value="Glu/Gln-tRNA-synth"/>
</dbReference>